<gene>
    <name evidence="2" type="ORF">NIES21_61020</name>
</gene>
<sequence>MPRKPSLPTVTRGIFQTPANREIELEADWDDWQDWLMNAESFRYCPMSSEPAYTMRKEQGTKGQGSYWYAYRKQSGNLAKCYVGLDEGLTIENLEAVAKQLTEKLKRKVTKSVSVTNSLVTDRGAVTKDDEIEKLQTENKKLQRQVKQLQRQLQIALGKPEPDISR</sequence>
<feature type="coiled-coil region" evidence="1">
    <location>
        <begin position="91"/>
        <end position="159"/>
    </location>
</feature>
<evidence type="ECO:0000313" key="3">
    <source>
        <dbReference type="Proteomes" id="UP000218287"/>
    </source>
</evidence>
<accession>A0A1Z4GRT3</accession>
<geneLocation type="plasmid" evidence="3">
    <name>Plasmid3 dna</name>
</geneLocation>
<protein>
    <submittedName>
        <fullName evidence="2">Uncharacterized protein</fullName>
    </submittedName>
</protein>
<dbReference type="OrthoDB" id="518043at2"/>
<keyword evidence="2" id="KW-0614">Plasmid</keyword>
<dbReference type="AlphaFoldDB" id="A0A1Z4GRT3"/>
<dbReference type="Proteomes" id="UP000218287">
    <property type="component" value="Plasmid Plasmid3 dna"/>
</dbReference>
<name>A0A1Z4GRT3_9CYAN</name>
<evidence type="ECO:0000256" key="1">
    <source>
        <dbReference type="SAM" id="Coils"/>
    </source>
</evidence>
<evidence type="ECO:0000313" key="2">
    <source>
        <dbReference type="EMBL" id="BAY20232.1"/>
    </source>
</evidence>
<reference evidence="2 3" key="1">
    <citation type="submission" date="2017-06" db="EMBL/GenBank/DDBJ databases">
        <title>Genome sequencing of cyanobaciteial culture collection at National Institute for Environmental Studies (NIES).</title>
        <authorList>
            <person name="Hirose Y."/>
            <person name="Shimura Y."/>
            <person name="Fujisawa T."/>
            <person name="Nakamura Y."/>
            <person name="Kawachi M."/>
        </authorList>
    </citation>
    <scope>NUCLEOTIDE SEQUENCE [LARGE SCALE GENOMIC DNA]</scope>
    <source>
        <strain evidence="2 3">NIES-21</strain>
        <plasmid evidence="3">Plasmid3 dna</plasmid>
    </source>
</reference>
<keyword evidence="3" id="KW-1185">Reference proteome</keyword>
<proteinExistence type="predicted"/>
<dbReference type="EMBL" id="AP018177">
    <property type="protein sequence ID" value="BAY20232.1"/>
    <property type="molecule type" value="Genomic_DNA"/>
</dbReference>
<keyword evidence="1" id="KW-0175">Coiled coil</keyword>
<organism evidence="2 3">
    <name type="scientific">Anabaenopsis circularis NIES-21</name>
    <dbReference type="NCBI Taxonomy" id="1085406"/>
    <lineage>
        <taxon>Bacteria</taxon>
        <taxon>Bacillati</taxon>
        <taxon>Cyanobacteriota</taxon>
        <taxon>Cyanophyceae</taxon>
        <taxon>Nostocales</taxon>
        <taxon>Nodulariaceae</taxon>
        <taxon>Anabaenopsis</taxon>
    </lineage>
</organism>